<feature type="region of interest" description="Disordered" evidence="2">
    <location>
        <begin position="247"/>
        <end position="281"/>
    </location>
</feature>
<feature type="region of interest" description="Disordered" evidence="2">
    <location>
        <begin position="320"/>
        <end position="348"/>
    </location>
</feature>
<evidence type="ECO:0000313" key="3">
    <source>
        <dbReference type="EMBL" id="WPK23402.1"/>
    </source>
</evidence>
<proteinExistence type="predicted"/>
<dbReference type="RefSeq" id="XP_062875789.1">
    <property type="nucleotide sequence ID" value="XM_063019719.1"/>
</dbReference>
<feature type="region of interest" description="Disordered" evidence="2">
    <location>
        <begin position="386"/>
        <end position="406"/>
    </location>
</feature>
<gene>
    <name evidence="3" type="ORF">PUMCH_000641</name>
</gene>
<organism evidence="3 4">
    <name type="scientific">Australozyma saopauloensis</name>
    <dbReference type="NCBI Taxonomy" id="291208"/>
    <lineage>
        <taxon>Eukaryota</taxon>
        <taxon>Fungi</taxon>
        <taxon>Dikarya</taxon>
        <taxon>Ascomycota</taxon>
        <taxon>Saccharomycotina</taxon>
        <taxon>Pichiomycetes</taxon>
        <taxon>Metschnikowiaceae</taxon>
        <taxon>Australozyma</taxon>
    </lineage>
</organism>
<name>A0AAX4H4B4_9ASCO</name>
<dbReference type="GeneID" id="88171710"/>
<dbReference type="EMBL" id="CP138894">
    <property type="protein sequence ID" value="WPK23402.1"/>
    <property type="molecule type" value="Genomic_DNA"/>
</dbReference>
<dbReference type="AlphaFoldDB" id="A0AAX4H4B4"/>
<evidence type="ECO:0000256" key="1">
    <source>
        <dbReference type="SAM" id="Coils"/>
    </source>
</evidence>
<protein>
    <submittedName>
        <fullName evidence="3">Uncharacterized protein</fullName>
    </submittedName>
</protein>
<reference evidence="3 4" key="1">
    <citation type="submission" date="2023-10" db="EMBL/GenBank/DDBJ databases">
        <title>Draft Genome Sequence of Candida saopaulonensis from a very Premature Infant with Sepsis.</title>
        <authorList>
            <person name="Ning Y."/>
            <person name="Dai R."/>
            <person name="Xiao M."/>
            <person name="Xu Y."/>
            <person name="Yan Q."/>
            <person name="Zhang L."/>
        </authorList>
    </citation>
    <scope>NUCLEOTIDE SEQUENCE [LARGE SCALE GENOMIC DNA]</scope>
    <source>
        <strain evidence="3 4">19XY460</strain>
    </source>
</reference>
<feature type="compositionally biased region" description="Basic residues" evidence="2">
    <location>
        <begin position="395"/>
        <end position="406"/>
    </location>
</feature>
<dbReference type="KEGG" id="asau:88171710"/>
<keyword evidence="4" id="KW-1185">Reference proteome</keyword>
<evidence type="ECO:0000256" key="2">
    <source>
        <dbReference type="SAM" id="MobiDB-lite"/>
    </source>
</evidence>
<sequence>MDNDFAPVNMLALSILTQGNSSPRSPLKTSTMSNSSPLRAKHAKLAGALLWPTSSPTKSVDDAENPPFQTQYVDLYDKYTALSLENKQMQEELTKRSETIDDLNLRLGHTERAFRQLEADHQQSLVNHEEDIVCYRRSLEELQRLTQRRLEQATKDILHSLSMYQSLDEKYGKLLRSYKALQSNLELEQNLRALLIDQIEHLTKERDFLLSQVDSNLSCASESDHESLIYSNKRQLRVFGPSSSQSGLLGIMHEGPAGSASSKPALSARGSHSDSDGSVHASHNLSSFVELPDEQNFAASSPIKDASLNSIEVSQNYQFPPTSDESIGLTSNPHSTIHPSLTKPRSRQSLPPRIETLVGLNEDNFVPSPLKLTRPNSTCLDGDLSLSNSASDHLGRKRSSYPKHHSRMNSLDILPIKVEFELAHEQPRSSSSPDRNYFRNLDSVAEGEIVDNSRDLAFMKLNGFTEPNKRDSILTTSSKRSSLLTDFNILSSDITKLEITKLKFELQLLKLHNEKLLSYIGFELQKQKKNIKKLSSKQRLRPTSVEYSDAKLIERLKDMLIHKKRVLRLVSINPILSTKYDSSGQLFQSGVGIGLLNMSPQIDDNDEFMFRSLFIGSLKNDCDDYGFMNHQSKHNLRILSNKDQDYLHETDEKLLKKYKSQTFRRDRQDTDEDSSDLLDEEDFIEDDCEGEVEKFDCDIDNWETNSELGSENSSGSEVSYSQLNRFNQMKYIVLGKEHMKNLKRESKRNKEETMVDEHLKYKFLTLVLGIVVVGFRFTSHTQQQLQGA</sequence>
<accession>A0AAX4H4B4</accession>
<dbReference type="Proteomes" id="UP001338582">
    <property type="component" value="Chromosome 1"/>
</dbReference>
<feature type="coiled-coil region" evidence="1">
    <location>
        <begin position="86"/>
        <end position="156"/>
    </location>
</feature>
<keyword evidence="1" id="KW-0175">Coiled coil</keyword>
<feature type="compositionally biased region" description="Polar residues" evidence="2">
    <location>
        <begin position="320"/>
        <end position="339"/>
    </location>
</feature>
<evidence type="ECO:0000313" key="4">
    <source>
        <dbReference type="Proteomes" id="UP001338582"/>
    </source>
</evidence>